<dbReference type="EMBL" id="GDHC01003996">
    <property type="protein sequence ID" value="JAQ14633.1"/>
    <property type="molecule type" value="Transcribed_RNA"/>
</dbReference>
<dbReference type="AlphaFoldDB" id="A0A0A9WG92"/>
<organism evidence="2">
    <name type="scientific">Lygus hesperus</name>
    <name type="common">Western plant bug</name>
    <dbReference type="NCBI Taxonomy" id="30085"/>
    <lineage>
        <taxon>Eukaryota</taxon>
        <taxon>Metazoa</taxon>
        <taxon>Ecdysozoa</taxon>
        <taxon>Arthropoda</taxon>
        <taxon>Hexapoda</taxon>
        <taxon>Insecta</taxon>
        <taxon>Pterygota</taxon>
        <taxon>Neoptera</taxon>
        <taxon>Paraneoptera</taxon>
        <taxon>Hemiptera</taxon>
        <taxon>Heteroptera</taxon>
        <taxon>Panheteroptera</taxon>
        <taxon>Cimicomorpha</taxon>
        <taxon>Miridae</taxon>
        <taxon>Mirini</taxon>
        <taxon>Lygus</taxon>
    </lineage>
</organism>
<proteinExistence type="predicted"/>
<feature type="region of interest" description="Disordered" evidence="1">
    <location>
        <begin position="139"/>
        <end position="166"/>
    </location>
</feature>
<dbReference type="EMBL" id="GBHO01039724">
    <property type="protein sequence ID" value="JAG03880.1"/>
    <property type="molecule type" value="Transcribed_RNA"/>
</dbReference>
<name>A0A0A9WG92_LYGHE</name>
<evidence type="ECO:0000256" key="1">
    <source>
        <dbReference type="SAM" id="MobiDB-lite"/>
    </source>
</evidence>
<reference evidence="3" key="3">
    <citation type="journal article" date="2016" name="Gigascience">
        <title>De novo construction of an expanded transcriptome assembly for the western tarnished plant bug, Lygus hesperus.</title>
        <authorList>
            <person name="Tassone E.E."/>
            <person name="Geib S.M."/>
            <person name="Hall B."/>
            <person name="Fabrick J.A."/>
            <person name="Brent C.S."/>
            <person name="Hull J.J."/>
        </authorList>
    </citation>
    <scope>NUCLEOTIDE SEQUENCE</scope>
</reference>
<sequence>MVRVVHFTSGCCGSCPFTTAAAGVVTAAAAVATGGEADGEADGESDGEAGGDAGVAGYLLRDAYLGDVVPLPLLLCTCAVVPLPLLPPALLPLLHGCGGSDTVSRELRSGIISSALPPPVEPVSSPRRIARSTVPICGDSEFSAREPDSSSINVTNDTRSLMSRKP</sequence>
<gene>
    <name evidence="2" type="ORF">CM83_100870</name>
    <name evidence="3" type="ORF">g.22132</name>
</gene>
<feature type="compositionally biased region" description="Polar residues" evidence="1">
    <location>
        <begin position="149"/>
        <end position="166"/>
    </location>
</feature>
<evidence type="ECO:0000313" key="3">
    <source>
        <dbReference type="EMBL" id="JAQ14633.1"/>
    </source>
</evidence>
<reference evidence="2" key="1">
    <citation type="journal article" date="2014" name="PLoS ONE">
        <title>Transcriptome-Based Identification of ABC Transporters in the Western Tarnished Plant Bug Lygus hesperus.</title>
        <authorList>
            <person name="Hull J.J."/>
            <person name="Chaney K."/>
            <person name="Geib S.M."/>
            <person name="Fabrick J.A."/>
            <person name="Brent C.S."/>
            <person name="Walsh D."/>
            <person name="Lavine L.C."/>
        </authorList>
    </citation>
    <scope>NUCLEOTIDE SEQUENCE</scope>
</reference>
<protein>
    <submittedName>
        <fullName evidence="2">Uncharacterized protein</fullName>
    </submittedName>
</protein>
<accession>A0A0A9WG92</accession>
<evidence type="ECO:0000313" key="2">
    <source>
        <dbReference type="EMBL" id="JAG03880.1"/>
    </source>
</evidence>
<reference evidence="2" key="2">
    <citation type="submission" date="2014-07" db="EMBL/GenBank/DDBJ databases">
        <authorList>
            <person name="Hull J."/>
        </authorList>
    </citation>
    <scope>NUCLEOTIDE SEQUENCE</scope>
</reference>